<name>A0AA86THT4_9EUKA</name>
<organism evidence="2">
    <name type="scientific">Hexamita inflata</name>
    <dbReference type="NCBI Taxonomy" id="28002"/>
    <lineage>
        <taxon>Eukaryota</taxon>
        <taxon>Metamonada</taxon>
        <taxon>Diplomonadida</taxon>
        <taxon>Hexamitidae</taxon>
        <taxon>Hexamitinae</taxon>
        <taxon>Hexamita</taxon>
    </lineage>
</organism>
<dbReference type="AlphaFoldDB" id="A0AA86THT4"/>
<reference evidence="3 4" key="2">
    <citation type="submission" date="2024-07" db="EMBL/GenBank/DDBJ databases">
        <authorList>
            <person name="Akdeniz Z."/>
        </authorList>
    </citation>
    <scope>NUCLEOTIDE SEQUENCE [LARGE SCALE GENOMIC DNA]</scope>
</reference>
<gene>
    <name evidence="3" type="ORF">HINF_LOCUS4221</name>
    <name evidence="2" type="ORF">HINF_LOCUS6659</name>
</gene>
<comment type="caution">
    <text evidence="2">The sequence shown here is derived from an EMBL/GenBank/DDBJ whole genome shotgun (WGS) entry which is preliminary data.</text>
</comment>
<protein>
    <submittedName>
        <fullName evidence="3">Hypothetical_protein</fullName>
    </submittedName>
</protein>
<keyword evidence="4" id="KW-1185">Reference proteome</keyword>
<sequence length="151" mass="17727">MHRRRTYLSGISWRPAKMHARLALICAARLRNYILNLFRKEHHQLMYDFHALQIVGAECIKSCKRSPKSAQPIAIIKSTPKLGTKSLTTLQESQHRKRNKPRKNVTDWQTGHEQICSSGRPGKRQRQKRKRTNRKIIIPTKQMKQLSRLPK</sequence>
<feature type="compositionally biased region" description="Basic residues" evidence="1">
    <location>
        <begin position="121"/>
        <end position="133"/>
    </location>
</feature>
<feature type="region of interest" description="Disordered" evidence="1">
    <location>
        <begin position="85"/>
        <end position="133"/>
    </location>
</feature>
<evidence type="ECO:0000313" key="4">
    <source>
        <dbReference type="Proteomes" id="UP001642409"/>
    </source>
</evidence>
<proteinExistence type="predicted"/>
<evidence type="ECO:0000313" key="3">
    <source>
        <dbReference type="EMBL" id="CAL5977283.1"/>
    </source>
</evidence>
<evidence type="ECO:0000256" key="1">
    <source>
        <dbReference type="SAM" id="MobiDB-lite"/>
    </source>
</evidence>
<accession>A0AA86THT4</accession>
<evidence type="ECO:0000313" key="2">
    <source>
        <dbReference type="EMBL" id="CAI9919014.1"/>
    </source>
</evidence>
<dbReference type="Proteomes" id="UP001642409">
    <property type="component" value="Unassembled WGS sequence"/>
</dbReference>
<dbReference type="EMBL" id="CATOUU010000171">
    <property type="protein sequence ID" value="CAI9919014.1"/>
    <property type="molecule type" value="Genomic_DNA"/>
</dbReference>
<reference evidence="2" key="1">
    <citation type="submission" date="2023-06" db="EMBL/GenBank/DDBJ databases">
        <authorList>
            <person name="Kurt Z."/>
        </authorList>
    </citation>
    <scope>NUCLEOTIDE SEQUENCE</scope>
</reference>
<feature type="compositionally biased region" description="Polar residues" evidence="1">
    <location>
        <begin position="106"/>
        <end position="117"/>
    </location>
</feature>
<dbReference type="EMBL" id="CAXDID020000008">
    <property type="protein sequence ID" value="CAL5977283.1"/>
    <property type="molecule type" value="Genomic_DNA"/>
</dbReference>